<keyword evidence="2" id="KW-1185">Reference proteome</keyword>
<reference evidence="1" key="1">
    <citation type="submission" date="2022-11" db="EMBL/GenBank/DDBJ databases">
        <authorList>
            <person name="Hyden B.L."/>
            <person name="Feng K."/>
            <person name="Yates T."/>
            <person name="Jawdy S."/>
            <person name="Smart L.B."/>
            <person name="Muchero W."/>
        </authorList>
    </citation>
    <scope>NUCLEOTIDE SEQUENCE</scope>
    <source>
        <tissue evidence="1">Shoot tip</tissue>
    </source>
</reference>
<evidence type="ECO:0000313" key="2">
    <source>
        <dbReference type="Proteomes" id="UP001151532"/>
    </source>
</evidence>
<reference evidence="1" key="2">
    <citation type="journal article" date="2023" name="Int. J. Mol. Sci.">
        <title>De Novo Assembly and Annotation of 11 Diverse Shrub Willow (Salix) Genomes Reveals Novel Gene Organization in Sex-Linked Regions.</title>
        <authorList>
            <person name="Hyden B."/>
            <person name="Feng K."/>
            <person name="Yates T.B."/>
            <person name="Jawdy S."/>
            <person name="Cereghino C."/>
            <person name="Smart L.B."/>
            <person name="Muchero W."/>
        </authorList>
    </citation>
    <scope>NUCLEOTIDE SEQUENCE</scope>
    <source>
        <tissue evidence="1">Shoot tip</tissue>
    </source>
</reference>
<accession>A0A9Q0UJW6</accession>
<sequence length="86" mass="10468">MIIFFCWEIWQAHDRSRVSEFARTSLEVHEEDCKLRSREGFSWDLNIIWTLVENPSLITIMLARLSGEYMFRSRKSGIERWKTWLK</sequence>
<dbReference type="Proteomes" id="UP001151532">
    <property type="component" value="Chromosome 18"/>
</dbReference>
<dbReference type="EMBL" id="JAPFFK010000012">
    <property type="protein sequence ID" value="KAJ6731499.1"/>
    <property type="molecule type" value="Genomic_DNA"/>
</dbReference>
<proteinExistence type="predicted"/>
<name>A0A9Q0UJW6_SALPP</name>
<comment type="caution">
    <text evidence="1">The sequence shown here is derived from an EMBL/GenBank/DDBJ whole genome shotgun (WGS) entry which is preliminary data.</text>
</comment>
<protein>
    <submittedName>
        <fullName evidence="1">Uncharacterized protein</fullName>
    </submittedName>
</protein>
<evidence type="ECO:0000313" key="1">
    <source>
        <dbReference type="EMBL" id="KAJ6731499.1"/>
    </source>
</evidence>
<organism evidence="1 2">
    <name type="scientific">Salix purpurea</name>
    <name type="common">Purple osier willow</name>
    <dbReference type="NCBI Taxonomy" id="77065"/>
    <lineage>
        <taxon>Eukaryota</taxon>
        <taxon>Viridiplantae</taxon>
        <taxon>Streptophyta</taxon>
        <taxon>Embryophyta</taxon>
        <taxon>Tracheophyta</taxon>
        <taxon>Spermatophyta</taxon>
        <taxon>Magnoliopsida</taxon>
        <taxon>eudicotyledons</taxon>
        <taxon>Gunneridae</taxon>
        <taxon>Pentapetalae</taxon>
        <taxon>rosids</taxon>
        <taxon>fabids</taxon>
        <taxon>Malpighiales</taxon>
        <taxon>Salicaceae</taxon>
        <taxon>Saliceae</taxon>
        <taxon>Salix</taxon>
    </lineage>
</organism>
<gene>
    <name evidence="1" type="ORF">OIU79_002759</name>
</gene>
<dbReference type="AlphaFoldDB" id="A0A9Q0UJW6"/>